<dbReference type="PANTHER" id="PTHR43108:SF8">
    <property type="entry name" value="SD21168P"/>
    <property type="match status" value="1"/>
</dbReference>
<dbReference type="OrthoDB" id="96314at2759"/>
<dbReference type="Gene3D" id="3.40.720.10">
    <property type="entry name" value="Alkaline Phosphatase, subunit A"/>
    <property type="match status" value="1"/>
</dbReference>
<dbReference type="Proteomes" id="UP000247810">
    <property type="component" value="Unassembled WGS sequence"/>
</dbReference>
<dbReference type="SUPFAM" id="SSF53649">
    <property type="entry name" value="Alkaline phosphatase-like"/>
    <property type="match status" value="1"/>
</dbReference>
<evidence type="ECO:0000256" key="2">
    <source>
        <dbReference type="SAM" id="SignalP"/>
    </source>
</evidence>
<dbReference type="EMBL" id="KZ825906">
    <property type="protein sequence ID" value="PYH92797.1"/>
    <property type="molecule type" value="Genomic_DNA"/>
</dbReference>
<dbReference type="Pfam" id="PF00884">
    <property type="entry name" value="Sulfatase"/>
    <property type="match status" value="1"/>
</dbReference>
<feature type="chain" id="PRO_5016238646" evidence="2">
    <location>
        <begin position="21"/>
        <end position="500"/>
    </location>
</feature>
<keyword evidence="2" id="KW-0732">Signal</keyword>
<evidence type="ECO:0000259" key="3">
    <source>
        <dbReference type="Pfam" id="PF00884"/>
    </source>
</evidence>
<reference evidence="4 5" key="1">
    <citation type="submission" date="2018-02" db="EMBL/GenBank/DDBJ databases">
        <title>The genomes of Aspergillus section Nigri reveals drivers in fungal speciation.</title>
        <authorList>
            <consortium name="DOE Joint Genome Institute"/>
            <person name="Vesth T.C."/>
            <person name="Nybo J."/>
            <person name="Theobald S."/>
            <person name="Brandl J."/>
            <person name="Frisvad J.C."/>
            <person name="Nielsen K.F."/>
            <person name="Lyhne E.K."/>
            <person name="Kogle M.E."/>
            <person name="Kuo A."/>
            <person name="Riley R."/>
            <person name="Clum A."/>
            <person name="Nolan M."/>
            <person name="Lipzen A."/>
            <person name="Salamov A."/>
            <person name="Henrissat B."/>
            <person name="Wiebenga A."/>
            <person name="De vries R.P."/>
            <person name="Grigoriev I.V."/>
            <person name="Mortensen U.H."/>
            <person name="Andersen M.R."/>
            <person name="Baker S.E."/>
        </authorList>
    </citation>
    <scope>NUCLEOTIDE SEQUENCE [LARGE SCALE GENOMIC DNA]</scope>
    <source>
        <strain evidence="4 5">CBS 707.79</strain>
    </source>
</reference>
<evidence type="ECO:0000256" key="1">
    <source>
        <dbReference type="ARBA" id="ARBA00008779"/>
    </source>
</evidence>
<dbReference type="AlphaFoldDB" id="A0A319DF20"/>
<dbReference type="STRING" id="1448320.A0A319DF20"/>
<organism evidence="4 5">
    <name type="scientific">Aspergillus ellipticus CBS 707.79</name>
    <dbReference type="NCBI Taxonomy" id="1448320"/>
    <lineage>
        <taxon>Eukaryota</taxon>
        <taxon>Fungi</taxon>
        <taxon>Dikarya</taxon>
        <taxon>Ascomycota</taxon>
        <taxon>Pezizomycotina</taxon>
        <taxon>Eurotiomycetes</taxon>
        <taxon>Eurotiomycetidae</taxon>
        <taxon>Eurotiales</taxon>
        <taxon>Aspergillaceae</taxon>
        <taxon>Aspergillus</taxon>
        <taxon>Aspergillus subgen. Circumdati</taxon>
    </lineage>
</organism>
<dbReference type="CDD" id="cd16147">
    <property type="entry name" value="G6S"/>
    <property type="match status" value="1"/>
</dbReference>
<comment type="similarity">
    <text evidence="1">Belongs to the sulfatase family.</text>
</comment>
<gene>
    <name evidence="4" type="ORF">BO71DRAFT_420513</name>
</gene>
<feature type="signal peptide" evidence="2">
    <location>
        <begin position="1"/>
        <end position="20"/>
    </location>
</feature>
<proteinExistence type="inferred from homology"/>
<evidence type="ECO:0000313" key="5">
    <source>
        <dbReference type="Proteomes" id="UP000247810"/>
    </source>
</evidence>
<sequence length="500" mass="56170">MRGFSLTLTGLLAATSGAAAASQLQQPLGVSATDSRPNIILTLTDDQDLLMDSINNMPELNHHLREKGTFYRNHFVTTAICCLSRASLLTGRLAHNTNITDVNPPYGEGVSKFNTLYTGKIFNAHTVDNYNTPFINGFNASDFLLDPYTYSYLNATFQRNHDVPVSYEGQYSTDVLVDKSLGFLHDAVHEASPFFLTIAPLAPHSNVQSNGPIDPQSPLKITAPPAAARHQHLFPDAQVPRTLNFNPDELNDSNIEHNDHFYRQRLRALQPNDILDNTYIVYTSDNGYHLSQHRLQAGKECGFEEDIRVPFFIRGPGVAANHTEKAVTTHIDFAPTLFEMAGLPLRSDFDGVPMPLHHVVQGPGEKARHEHVTVEFWGIAIPESGSLDAEIPPTYAVRIHSTDYDLYYSVWCSNEHQLYDLKTDPYELNNLYPDPTGLQTETTILGYPVTQVINRLDALLLVLKSYQGFDAFYYHQKKVSYSRCEYGYLVDDRSHLSGWY</sequence>
<name>A0A319DF20_9EURO</name>
<feature type="domain" description="Sulfatase N-terminal" evidence="3">
    <location>
        <begin position="37"/>
        <end position="342"/>
    </location>
</feature>
<dbReference type="InterPro" id="IPR017850">
    <property type="entry name" value="Alkaline_phosphatase_core_sf"/>
</dbReference>
<dbReference type="InterPro" id="IPR000917">
    <property type="entry name" value="Sulfatase_N"/>
</dbReference>
<dbReference type="VEuPathDB" id="FungiDB:BO71DRAFT_420513"/>
<evidence type="ECO:0000313" key="4">
    <source>
        <dbReference type="EMBL" id="PYH92797.1"/>
    </source>
</evidence>
<dbReference type="PANTHER" id="PTHR43108">
    <property type="entry name" value="N-ACETYLGLUCOSAMINE-6-SULFATASE FAMILY MEMBER"/>
    <property type="match status" value="1"/>
</dbReference>
<accession>A0A319DF20</accession>
<dbReference type="GO" id="GO:0005539">
    <property type="term" value="F:glycosaminoglycan binding"/>
    <property type="evidence" value="ECO:0007669"/>
    <property type="project" value="TreeGrafter"/>
</dbReference>
<dbReference type="GO" id="GO:0008449">
    <property type="term" value="F:N-acetylglucosamine-6-sulfatase activity"/>
    <property type="evidence" value="ECO:0007669"/>
    <property type="project" value="TreeGrafter"/>
</dbReference>
<keyword evidence="5" id="KW-1185">Reference proteome</keyword>
<protein>
    <submittedName>
        <fullName evidence="4">Alkaline phosphatase-like protein</fullName>
    </submittedName>
</protein>